<feature type="transmembrane region" description="Helical" evidence="1">
    <location>
        <begin position="1197"/>
        <end position="1221"/>
    </location>
</feature>
<feature type="transmembrane region" description="Helical" evidence="1">
    <location>
        <begin position="1305"/>
        <end position="1326"/>
    </location>
</feature>
<keyword evidence="1" id="KW-1133">Transmembrane helix</keyword>
<accession>A0A369CAH8</accession>
<feature type="chain" id="PRO_5016984861" evidence="2">
    <location>
        <begin position="24"/>
        <end position="1346"/>
    </location>
</feature>
<keyword evidence="1" id="KW-0812">Transmembrane</keyword>
<name>A0A369CAH8_9GAMM</name>
<evidence type="ECO:0000256" key="1">
    <source>
        <dbReference type="SAM" id="Phobius"/>
    </source>
</evidence>
<evidence type="ECO:0000256" key="2">
    <source>
        <dbReference type="SAM" id="SignalP"/>
    </source>
</evidence>
<keyword evidence="2" id="KW-0732">Signal</keyword>
<feature type="transmembrane region" description="Helical" evidence="1">
    <location>
        <begin position="1241"/>
        <end position="1261"/>
    </location>
</feature>
<feature type="transmembrane region" description="Helical" evidence="1">
    <location>
        <begin position="1165"/>
        <end position="1185"/>
    </location>
</feature>
<feature type="transmembrane region" description="Helical" evidence="1">
    <location>
        <begin position="518"/>
        <end position="534"/>
    </location>
</feature>
<dbReference type="OrthoDB" id="220327at2"/>
<dbReference type="RefSeq" id="WP_114279797.1">
    <property type="nucleotide sequence ID" value="NZ_QPJY01000005.1"/>
</dbReference>
<feature type="signal peptide" evidence="2">
    <location>
        <begin position="1"/>
        <end position="23"/>
    </location>
</feature>
<evidence type="ECO:0000313" key="3">
    <source>
        <dbReference type="EMBL" id="RCX30178.1"/>
    </source>
</evidence>
<reference evidence="3 4" key="1">
    <citation type="submission" date="2018-07" db="EMBL/GenBank/DDBJ databases">
        <title>Genomic Encyclopedia of Type Strains, Phase IV (KMG-IV): sequencing the most valuable type-strain genomes for metagenomic binning, comparative biology and taxonomic classification.</title>
        <authorList>
            <person name="Goeker M."/>
        </authorList>
    </citation>
    <scope>NUCLEOTIDE SEQUENCE [LARGE SCALE GENOMIC DNA]</scope>
    <source>
        <strain evidence="3 4">DSM 26407</strain>
    </source>
</reference>
<protein>
    <submittedName>
        <fullName evidence="3">Uncharacterized protein</fullName>
    </submittedName>
</protein>
<gene>
    <name evidence="3" type="ORF">DFQ59_10510</name>
</gene>
<sequence length="1346" mass="146888">MRPFALFRLLALLALLVAQSAAARPLAVDEVPEPLRPWTGWVLFPHADRDCPVRYSEPVRECLWPSALTLALDGRGGTFEQRWRVDRAGWVPLPGDGKRWPVEVTVDGEPVLPLAREGAPAVELQPGEHRVTGAFRWARLPERLALPAATGLVSLSVDGQARPEPVIDAEGRLWLGEREGAARERAPEDSLRLEVFRRIVDDLPLQVRTLLELEVSGAPREILLPAPLPAGAIPLELSAPLPARLEEDGRLRLQVRPGRWRVELTARFPGPVESLALEARPEPWPAEEIWAFEARPALRLVEPGGLPQVDPRQTRLPDDWRNLPAFRARPGESLTLRVVRRGDPDPEPDNLRLQRRLWLDFDGGGYTFSDTITGTMTRGWRLEADPEVSLGRVTLNGQPRFITTLPGGERRGVEVRRGEIRLNADSRYTASRGDLPAGGWGRAFQQVGATLNLPPGWRLLAVGGVDNVPASWVQRWTLLDLFVVLIAAVAVARLWGWGWGALALATLALLWHEPGAPRWVWLYLLASVALLRVLPPGRFRRFAQALRALGLLALLVIGLPFLADQAVNGLYPQLERPWQGVPSPVLMEERGAGLVAPSAPSAAMEQSLDALQGKVLARKAERPAASVQTLDEVDPAAVIQTGPGLPEWQWREVSLGWNGPVPADQRITLVLLPPPVNLLLNLLRIALAGLLGWRLALWAHTGLGRPRLQGGGALLLLPLALAATLAMTPNGARAEVFPPQPLLDTLEQRLTAPPECLPACADIDRMGLTVDGDALDARLTVQAAVATAIPLPLDVRHATPVAVLLDDAPADLARTPDGALWARLPAGRHELLLRARLPAGRQVQLPLPLPPHRVTVEARGWQVEGVDEDGAPERQLVLTRLREAQAPAAGQALQPTALPPFVRVERTLRLGLQWSVETRVVRLSPGGAPVALRIPLLPGESVVTEGLTVRDGHALVNLAPMERIAGWSSRLEKGDRLTLTAPETSEWVERWQADIGPTWHAELGGIPVIHHQDPSRRWLPEWRPWPGESATLAVTRPEGVAGQTLTIDRSELTVTPGKRATDAVLDLRLRSSQGGRHEVRLPPGAELQSVAVDGRTQPIRQEGETVALPVVPGEQRYRLAWRQPEGVENLWRTPAVGLGIPSTNAGIGARLGQDRWVLYTGGPSLGPAVLFWGVLLIVVLAAAALGRTRPLTPLGTLSWLLLGVGLSQGGVWSALVVTGWLFALGLRGRMPAGTSKWRHDLAQIGLVLLTVAALAALFGVVQKGLLGLPEMQVAGNQSSAHDLRWYQDLAGAELPRATVVSAPLLVYRLLMLAWALWLAFALVGWLRWGWGAFARNGLWRRLRRER</sequence>
<dbReference type="Proteomes" id="UP000252707">
    <property type="component" value="Unassembled WGS sequence"/>
</dbReference>
<organism evidence="3 4">
    <name type="scientific">Thioalbus denitrificans</name>
    <dbReference type="NCBI Taxonomy" id="547122"/>
    <lineage>
        <taxon>Bacteria</taxon>
        <taxon>Pseudomonadati</taxon>
        <taxon>Pseudomonadota</taxon>
        <taxon>Gammaproteobacteria</taxon>
        <taxon>Chromatiales</taxon>
        <taxon>Ectothiorhodospiraceae</taxon>
        <taxon>Thioalbus</taxon>
    </lineage>
</organism>
<keyword evidence="4" id="KW-1185">Reference proteome</keyword>
<feature type="transmembrane region" description="Helical" evidence="1">
    <location>
        <begin position="494"/>
        <end position="512"/>
    </location>
</feature>
<feature type="transmembrane region" description="Helical" evidence="1">
    <location>
        <begin position="546"/>
        <end position="563"/>
    </location>
</feature>
<keyword evidence="1" id="KW-0472">Membrane</keyword>
<proteinExistence type="predicted"/>
<comment type="caution">
    <text evidence="3">The sequence shown here is derived from an EMBL/GenBank/DDBJ whole genome shotgun (WGS) entry which is preliminary data.</text>
</comment>
<evidence type="ECO:0000313" key="4">
    <source>
        <dbReference type="Proteomes" id="UP000252707"/>
    </source>
</evidence>
<dbReference type="EMBL" id="QPJY01000005">
    <property type="protein sequence ID" value="RCX30178.1"/>
    <property type="molecule type" value="Genomic_DNA"/>
</dbReference>